<dbReference type="PANTHER" id="PTHR15263">
    <property type="entry name" value="I-KAPPA-B-LIKE PROTEIN IKBL"/>
    <property type="match status" value="1"/>
</dbReference>
<evidence type="ECO:0000256" key="5">
    <source>
        <dbReference type="ARBA" id="ARBA00023242"/>
    </source>
</evidence>
<feature type="compositionally biased region" description="Polar residues" evidence="6">
    <location>
        <begin position="33"/>
        <end position="51"/>
    </location>
</feature>
<dbReference type="Proteomes" id="UP001163846">
    <property type="component" value="Unassembled WGS sequence"/>
</dbReference>
<dbReference type="GO" id="GO:0005634">
    <property type="term" value="C:nucleus"/>
    <property type="evidence" value="ECO:0007669"/>
    <property type="project" value="UniProtKB-SubCell"/>
</dbReference>
<comment type="caution">
    <text evidence="7">The sequence shown here is derived from an EMBL/GenBank/DDBJ whole genome shotgun (WGS) entry which is preliminary data.</text>
</comment>
<proteinExistence type="predicted"/>
<evidence type="ECO:0000256" key="3">
    <source>
        <dbReference type="ARBA" id="ARBA00022737"/>
    </source>
</evidence>
<feature type="compositionally biased region" description="Polar residues" evidence="6">
    <location>
        <begin position="232"/>
        <end position="246"/>
    </location>
</feature>
<dbReference type="GO" id="GO:0043124">
    <property type="term" value="P:negative regulation of canonical NF-kappaB signal transduction"/>
    <property type="evidence" value="ECO:0007669"/>
    <property type="project" value="InterPro"/>
</dbReference>
<keyword evidence="5" id="KW-0539">Nucleus</keyword>
<dbReference type="AlphaFoldDB" id="A0AA38NWX6"/>
<evidence type="ECO:0000256" key="6">
    <source>
        <dbReference type="SAM" id="MobiDB-lite"/>
    </source>
</evidence>
<protein>
    <submittedName>
        <fullName evidence="7">Uncharacterized protein</fullName>
    </submittedName>
</protein>
<comment type="subcellular location">
    <subcellularLocation>
        <location evidence="1">Nucleus</location>
    </subcellularLocation>
</comment>
<feature type="compositionally biased region" description="Polar residues" evidence="6">
    <location>
        <begin position="133"/>
        <end position="151"/>
    </location>
</feature>
<feature type="region of interest" description="Disordered" evidence="6">
    <location>
        <begin position="133"/>
        <end position="156"/>
    </location>
</feature>
<accession>A0AA38NWX6</accession>
<feature type="region of interest" description="Disordered" evidence="6">
    <location>
        <begin position="81"/>
        <end position="101"/>
    </location>
</feature>
<evidence type="ECO:0000313" key="7">
    <source>
        <dbReference type="EMBL" id="KAJ3832145.1"/>
    </source>
</evidence>
<organism evidence="7 8">
    <name type="scientific">Lentinula raphanica</name>
    <dbReference type="NCBI Taxonomy" id="153919"/>
    <lineage>
        <taxon>Eukaryota</taxon>
        <taxon>Fungi</taxon>
        <taxon>Dikarya</taxon>
        <taxon>Basidiomycota</taxon>
        <taxon>Agaricomycotina</taxon>
        <taxon>Agaricomycetes</taxon>
        <taxon>Agaricomycetidae</taxon>
        <taxon>Agaricales</taxon>
        <taxon>Marasmiineae</taxon>
        <taxon>Omphalotaceae</taxon>
        <taxon>Lentinula</taxon>
    </lineage>
</organism>
<keyword evidence="8" id="KW-1185">Reference proteome</keyword>
<dbReference type="EMBL" id="MU807062">
    <property type="protein sequence ID" value="KAJ3832145.1"/>
    <property type="molecule type" value="Genomic_DNA"/>
</dbReference>
<reference evidence="7" key="1">
    <citation type="submission" date="2022-08" db="EMBL/GenBank/DDBJ databases">
        <authorList>
            <consortium name="DOE Joint Genome Institute"/>
            <person name="Min B."/>
            <person name="Riley R."/>
            <person name="Sierra-Patev S."/>
            <person name="Naranjo-Ortiz M."/>
            <person name="Looney B."/>
            <person name="Konkel Z."/>
            <person name="Slot J.C."/>
            <person name="Sakamoto Y."/>
            <person name="Steenwyk J.L."/>
            <person name="Rokas A."/>
            <person name="Carro J."/>
            <person name="Camarero S."/>
            <person name="Ferreira P."/>
            <person name="Molpeceres G."/>
            <person name="Ruiz-Duenas F.J."/>
            <person name="Serrano A."/>
            <person name="Henrissat B."/>
            <person name="Drula E."/>
            <person name="Hughes K.W."/>
            <person name="Mata J.L."/>
            <person name="Ishikawa N.K."/>
            <person name="Vargas-Isla R."/>
            <person name="Ushijima S."/>
            <person name="Smith C.A."/>
            <person name="Ahrendt S."/>
            <person name="Andreopoulos W."/>
            <person name="He G."/>
            <person name="Labutti K."/>
            <person name="Lipzen A."/>
            <person name="Ng V."/>
            <person name="Sandor L."/>
            <person name="Barry K."/>
            <person name="Martinez A.T."/>
            <person name="Xiao Y."/>
            <person name="Gibbons J.G."/>
            <person name="Terashima K."/>
            <person name="Hibbett D.S."/>
            <person name="Grigoriev I.V."/>
        </authorList>
    </citation>
    <scope>NUCLEOTIDE SEQUENCE</scope>
    <source>
        <strain evidence="7">TFB9207</strain>
    </source>
</reference>
<evidence type="ECO:0000256" key="4">
    <source>
        <dbReference type="ARBA" id="ARBA00023043"/>
    </source>
</evidence>
<gene>
    <name evidence="7" type="ORF">F5878DRAFT_635541</name>
</gene>
<feature type="region of interest" description="Disordered" evidence="6">
    <location>
        <begin position="1"/>
        <end position="51"/>
    </location>
</feature>
<dbReference type="PANTHER" id="PTHR15263:SF1">
    <property type="entry name" value="NF-KAPPA-B INHIBITOR-LIKE PROTEIN 1"/>
    <property type="match status" value="1"/>
</dbReference>
<evidence type="ECO:0000313" key="8">
    <source>
        <dbReference type="Proteomes" id="UP001163846"/>
    </source>
</evidence>
<name>A0AA38NWX6_9AGAR</name>
<evidence type="ECO:0000256" key="1">
    <source>
        <dbReference type="ARBA" id="ARBA00004123"/>
    </source>
</evidence>
<dbReference type="InterPro" id="IPR038753">
    <property type="entry name" value="NFKBIL1"/>
</dbReference>
<keyword evidence="4" id="KW-0040">ANK repeat</keyword>
<keyword evidence="2" id="KW-0597">Phosphoprotein</keyword>
<keyword evidence="3" id="KW-0677">Repeat</keyword>
<evidence type="ECO:0000256" key="2">
    <source>
        <dbReference type="ARBA" id="ARBA00022553"/>
    </source>
</evidence>
<sequence>MSGSLFANYDFNSSSSLSSSSFPHPRPYWHGQESWSLDSPGQPVNKTPIKTSPSVMLNSQLSTISSSPLSPSRVGPFVTNANSSAWIPPPSPSTPSTNRTQRDVSNVNLGYLAFPATGLPLTKAAHDSIPKVSFSTIPQPANHQESSAGQSSPPPIDHLQELHRARIEREEAERIKGEEDWGAWIPPPSPSTPSTNRTRRDVSNMNLGYLAFPATGSPLTKAAHDSIPKVSFSHTSTIPQPANHQESSPGQSSPPPIDHLQELHRARIEREEAERIKGEEDWVRSGGILRDSEGKRDFARTEKVREELRLRDWEREVQDRWDEYERRWSELQAKERRGDSISFDDIPWPVHVGGKKIAQVNNNRPGTWGNIPVAPKLQLSDITTENVENFLTEGLKIRGCQVTKKERVRTSFLRWHPDKMTGFVSKVVEEDHKDVEDGISVVIRCLQTMNTKH</sequence>
<feature type="region of interest" description="Disordered" evidence="6">
    <location>
        <begin position="231"/>
        <end position="258"/>
    </location>
</feature>
<feature type="region of interest" description="Disordered" evidence="6">
    <location>
        <begin position="180"/>
        <end position="200"/>
    </location>
</feature>